<name>A0ABT4X8X8_9BACI</name>
<evidence type="ECO:0000313" key="9">
    <source>
        <dbReference type="EMBL" id="MDA7028199.1"/>
    </source>
</evidence>
<dbReference type="InterPro" id="IPR058636">
    <property type="entry name" value="Beta-barrel_YknX"/>
</dbReference>
<dbReference type="EMBL" id="JAQKAB010000013">
    <property type="protein sequence ID" value="MDA7028199.1"/>
    <property type="molecule type" value="Genomic_DNA"/>
</dbReference>
<dbReference type="Pfam" id="PF25997">
    <property type="entry name" value="BSH_YhbJ"/>
    <property type="match status" value="1"/>
</dbReference>
<evidence type="ECO:0000256" key="2">
    <source>
        <dbReference type="ARBA" id="ARBA00009477"/>
    </source>
</evidence>
<dbReference type="Proteomes" id="UP001211894">
    <property type="component" value="Unassembled WGS sequence"/>
</dbReference>
<keyword evidence="3 6" id="KW-0812">Transmembrane</keyword>
<evidence type="ECO:0000256" key="5">
    <source>
        <dbReference type="ARBA" id="ARBA00023136"/>
    </source>
</evidence>
<dbReference type="InterPro" id="IPR050739">
    <property type="entry name" value="MFP"/>
</dbReference>
<keyword evidence="4 6" id="KW-1133">Transmembrane helix</keyword>
<keyword evidence="10" id="KW-1185">Reference proteome</keyword>
<sequence length="210" mass="22648">MSKKRLIIVNIVGIVIGLAILAGGAYFYYDSISYVKTDEAHVTGEMANITAPVSGKLTNWTMKEGTKISKDEKTGVIKGEHSLDVKSIMAGTIVKNEAREGQTVQAGQTLAQTIDMDHLYITANIQETDLKSIEKGDKVDIVIDGDPGTTFEGNVEEIGYATNSTFNLFSQQNSSGNYTKVTQKVPVKISIKNPSSQVLPGMNASVKISK</sequence>
<evidence type="ECO:0000256" key="4">
    <source>
        <dbReference type="ARBA" id="ARBA00022989"/>
    </source>
</evidence>
<gene>
    <name evidence="9" type="ORF">PJ311_16625</name>
</gene>
<organism evidence="9 10">
    <name type="scientific">Bacillus changyiensis</name>
    <dbReference type="NCBI Taxonomy" id="3004103"/>
    <lineage>
        <taxon>Bacteria</taxon>
        <taxon>Bacillati</taxon>
        <taxon>Bacillota</taxon>
        <taxon>Bacilli</taxon>
        <taxon>Bacillales</taxon>
        <taxon>Bacillaceae</taxon>
        <taxon>Bacillus</taxon>
    </lineage>
</organism>
<accession>A0ABT4X8X8</accession>
<evidence type="ECO:0000259" key="7">
    <source>
        <dbReference type="Pfam" id="PF25990"/>
    </source>
</evidence>
<comment type="caution">
    <text evidence="9">The sequence shown here is derived from an EMBL/GenBank/DDBJ whole genome shotgun (WGS) entry which is preliminary data.</text>
</comment>
<dbReference type="SUPFAM" id="SSF51230">
    <property type="entry name" value="Single hybrid motif"/>
    <property type="match status" value="1"/>
</dbReference>
<evidence type="ECO:0000313" key="10">
    <source>
        <dbReference type="Proteomes" id="UP001211894"/>
    </source>
</evidence>
<reference evidence="9 10" key="1">
    <citation type="submission" date="2023-01" db="EMBL/GenBank/DDBJ databases">
        <title>Bacillus changyiensis sp. nov., isolated from a coastal deposit.</title>
        <authorList>
            <person name="Xiao G."/>
            <person name="Lai Q."/>
            <person name="Hu Z."/>
            <person name="Shao Z."/>
        </authorList>
    </citation>
    <scope>NUCLEOTIDE SEQUENCE [LARGE SCALE GENOMIC DNA]</scope>
    <source>
        <strain evidence="9 10">CLL-7-23</strain>
    </source>
</reference>
<dbReference type="Pfam" id="PF25990">
    <property type="entry name" value="Beta-barrel_YknX"/>
    <property type="match status" value="1"/>
</dbReference>
<feature type="domain" description="YhbJ barrel-sandwich hybrid" evidence="8">
    <location>
        <begin position="45"/>
        <end position="115"/>
    </location>
</feature>
<evidence type="ECO:0000256" key="6">
    <source>
        <dbReference type="SAM" id="Phobius"/>
    </source>
</evidence>
<dbReference type="RefSeq" id="WP_271342017.1">
    <property type="nucleotide sequence ID" value="NZ_JAQKAB010000013.1"/>
</dbReference>
<evidence type="ECO:0000259" key="8">
    <source>
        <dbReference type="Pfam" id="PF25997"/>
    </source>
</evidence>
<dbReference type="PANTHER" id="PTHR30386:SF26">
    <property type="entry name" value="TRANSPORT PROTEIN COMB"/>
    <property type="match status" value="1"/>
</dbReference>
<feature type="domain" description="YknX-like beta-barrel" evidence="7">
    <location>
        <begin position="120"/>
        <end position="208"/>
    </location>
</feature>
<comment type="similarity">
    <text evidence="2">Belongs to the membrane fusion protein (MFP) (TC 8.A.1) family.</text>
</comment>
<comment type="subcellular location">
    <subcellularLocation>
        <location evidence="1">Membrane</location>
        <topology evidence="1">Single-pass membrane protein</topology>
    </subcellularLocation>
</comment>
<proteinExistence type="inferred from homology"/>
<dbReference type="Gene3D" id="2.40.30.170">
    <property type="match status" value="1"/>
</dbReference>
<dbReference type="PANTHER" id="PTHR30386">
    <property type="entry name" value="MEMBRANE FUSION SUBUNIT OF EMRAB-TOLC MULTIDRUG EFFLUX PUMP"/>
    <property type="match status" value="1"/>
</dbReference>
<dbReference type="InterPro" id="IPR058635">
    <property type="entry name" value="BSH_YhbJ"/>
</dbReference>
<evidence type="ECO:0000256" key="1">
    <source>
        <dbReference type="ARBA" id="ARBA00004167"/>
    </source>
</evidence>
<keyword evidence="5 6" id="KW-0472">Membrane</keyword>
<dbReference type="InterPro" id="IPR011053">
    <property type="entry name" value="Single_hybrid_motif"/>
</dbReference>
<evidence type="ECO:0000256" key="3">
    <source>
        <dbReference type="ARBA" id="ARBA00022692"/>
    </source>
</evidence>
<protein>
    <submittedName>
        <fullName evidence="9">HlyD family efflux transporter periplasmic adaptor subunit</fullName>
    </submittedName>
</protein>
<feature type="transmembrane region" description="Helical" evidence="6">
    <location>
        <begin position="7"/>
        <end position="29"/>
    </location>
</feature>